<evidence type="ECO:0000256" key="1">
    <source>
        <dbReference type="ARBA" id="ARBA00004245"/>
    </source>
</evidence>
<keyword evidence="7" id="KW-0131">Cell cycle</keyword>
<keyword evidence="2 7" id="KW-0963">Cytoplasm</keyword>
<dbReference type="OMA" id="AMDVQCP"/>
<dbReference type="PRINTS" id="PR00320">
    <property type="entry name" value="GPROTEINBRPT"/>
</dbReference>
<dbReference type="PROSITE" id="PS00678">
    <property type="entry name" value="WD_REPEATS_1"/>
    <property type="match status" value="2"/>
</dbReference>
<keyword evidence="7" id="KW-0132">Cell division</keyword>
<organism evidence="11 12">
    <name type="scientific">Mola mola</name>
    <name type="common">Ocean sunfish</name>
    <name type="synonym">Tetraodon mola</name>
    <dbReference type="NCBI Taxonomy" id="94237"/>
    <lineage>
        <taxon>Eukaryota</taxon>
        <taxon>Metazoa</taxon>
        <taxon>Chordata</taxon>
        <taxon>Craniata</taxon>
        <taxon>Vertebrata</taxon>
        <taxon>Euteleostomi</taxon>
        <taxon>Actinopterygii</taxon>
        <taxon>Neopterygii</taxon>
        <taxon>Teleostei</taxon>
        <taxon>Neoteleostei</taxon>
        <taxon>Acanthomorphata</taxon>
        <taxon>Eupercaria</taxon>
        <taxon>Tetraodontiformes</taxon>
        <taxon>Molidae</taxon>
        <taxon>Mola</taxon>
    </lineage>
</organism>
<comment type="subunit">
    <text evidence="7">Interacts with KATNA1. This interaction enhances the microtubule binding and severing activity of KATNA1 and also targets this activity to the centrosome.</text>
</comment>
<evidence type="ECO:0000259" key="10">
    <source>
        <dbReference type="Pfam" id="PF13925"/>
    </source>
</evidence>
<evidence type="ECO:0000256" key="5">
    <source>
        <dbReference type="ARBA" id="ARBA00022737"/>
    </source>
</evidence>
<proteinExistence type="inferred from homology"/>
<dbReference type="HAMAP" id="MF_03022">
    <property type="entry name" value="Katanin_p80_B1"/>
    <property type="match status" value="1"/>
</dbReference>
<evidence type="ECO:0000313" key="12">
    <source>
        <dbReference type="Proteomes" id="UP000261620"/>
    </source>
</evidence>
<dbReference type="CDD" id="cd00200">
    <property type="entry name" value="WD40"/>
    <property type="match status" value="1"/>
</dbReference>
<dbReference type="Ensembl" id="ENSMMOT00000002555.1">
    <property type="protein sequence ID" value="ENSMMOP00000002514.1"/>
    <property type="gene ID" value="ENSMMOG00000002045.1"/>
</dbReference>
<keyword evidence="3 8" id="KW-0853">WD repeat</keyword>
<evidence type="ECO:0000256" key="7">
    <source>
        <dbReference type="HAMAP-Rule" id="MF_03022"/>
    </source>
</evidence>
<dbReference type="FunFam" id="2.130.10.10:FF:000462">
    <property type="entry name" value="Katanin p80 WD40 repeat-containing subunit B1"/>
    <property type="match status" value="1"/>
</dbReference>
<comment type="subcellular location">
    <subcellularLocation>
        <location evidence="1 7">Cytoplasm</location>
        <location evidence="1 7">Cytoskeleton</location>
    </subcellularLocation>
    <subcellularLocation>
        <location evidence="7">Cytoplasm</location>
    </subcellularLocation>
    <subcellularLocation>
        <location evidence="7">Cytoplasm</location>
        <location evidence="7">Cytoskeleton</location>
        <location evidence="7">Microtubule organizing center</location>
        <location evidence="7">Centrosome</location>
    </subcellularLocation>
    <subcellularLocation>
        <location evidence="7">Cytoplasm</location>
        <location evidence="7">Cytoskeleton</location>
        <location evidence="7">Spindle pole</location>
    </subcellularLocation>
    <subcellularLocation>
        <location evidence="7">Cytoplasm</location>
        <location evidence="7">Cytoskeleton</location>
        <location evidence="7">Spindle</location>
    </subcellularLocation>
    <text evidence="7">Predominantly cytoplasmic. Localized to the interphase centrosome and mitotic spindle poles.</text>
</comment>
<keyword evidence="12" id="KW-1185">Reference proteome</keyword>
<dbReference type="PANTHER" id="PTHR19845:SF0">
    <property type="entry name" value="KATANIN P80 WD40 REPEAT-CONTAINING SUBUNIT B1"/>
    <property type="match status" value="1"/>
</dbReference>
<dbReference type="InterPro" id="IPR026962">
    <property type="entry name" value="KTNB1"/>
</dbReference>
<dbReference type="SMART" id="SM00320">
    <property type="entry name" value="WD40"/>
    <property type="match status" value="6"/>
</dbReference>
<sequence>LACTDKKFEAHSSSVSCLALGKSSGRLLATGGEDCKVNLWAVSKPNCIMSLTGHKNPVECVQFNMSEDQIVTGSQSGSIRVWDMEAAKILRTLMGHKANITCLAFHPFGDFLASGSMDTNIKVCEHKHPLCVWQGHIQAVRSVAFSPDGKWLASASDDGTVKLWDLMQGKTITEFASHTAAVNIVQFHPNEYLLASGSSDRTVKLWDLEKFTMVGSMEGNSTPITCICFSSDGGCLYSGATDSLRVLGWEPDRCFDVVPAGWGKVSDLAICNQQLIGVSHELSSVSSYVVDLKRVKKSGGSVIQGIIQDNQPLTEPKDAKGAALRRSYERPTTTCSSQRVKQRSDADRRSPEGERRSPSEDEADEKVSSAEIYNAEDYKEIFQPRNAISRTPPRISEPFPAPPEDGESITTPPLASSTPVQRVEPTVISCAKRPAPSAVGPPPPQPPVTSVKLKPQPKIILSTRNEPIGLNVADFLPVSVNADEGRALSDAEALSQITKGHDTMCVMLSSRHKNLETVRAVWVREDMKSALDAAVSMNDLSIVVDILNIINLQPSLWKLDLCTTILPQIDKLLQSKYER</sequence>
<evidence type="ECO:0000313" key="11">
    <source>
        <dbReference type="Ensembl" id="ENSMMOP00000002514.1"/>
    </source>
</evidence>
<feature type="repeat" description="WD" evidence="8">
    <location>
        <begin position="51"/>
        <end position="92"/>
    </location>
</feature>
<feature type="domain" description="Katanin p80 subunit C-terminal" evidence="10">
    <location>
        <begin position="499"/>
        <end position="579"/>
    </location>
</feature>
<dbReference type="Pfam" id="PF13925">
    <property type="entry name" value="Katanin_con80"/>
    <property type="match status" value="1"/>
</dbReference>
<dbReference type="GO" id="GO:0051301">
    <property type="term" value="P:cell division"/>
    <property type="evidence" value="ECO:0007669"/>
    <property type="project" value="UniProtKB-KW"/>
</dbReference>
<dbReference type="GO" id="GO:0005874">
    <property type="term" value="C:microtubule"/>
    <property type="evidence" value="ECO:0007669"/>
    <property type="project" value="UniProtKB-KW"/>
</dbReference>
<keyword evidence="6 7" id="KW-0206">Cytoskeleton</keyword>
<dbReference type="GO" id="GO:0005813">
    <property type="term" value="C:centrosome"/>
    <property type="evidence" value="ECO:0007669"/>
    <property type="project" value="UniProtKB-SubCell"/>
</dbReference>
<dbReference type="InterPro" id="IPR028021">
    <property type="entry name" value="Katanin_C-terminal"/>
</dbReference>
<dbReference type="SUPFAM" id="SSF50978">
    <property type="entry name" value="WD40 repeat-like"/>
    <property type="match status" value="1"/>
</dbReference>
<comment type="similarity">
    <text evidence="7">Belongs to the WD repeat KATNB1 family.</text>
</comment>
<keyword evidence="4 7" id="KW-0493">Microtubule</keyword>
<feature type="compositionally biased region" description="Polar residues" evidence="9">
    <location>
        <begin position="330"/>
        <end position="339"/>
    </location>
</feature>
<protein>
    <recommendedName>
        <fullName evidence="7">Katanin p80 WD40 repeat-containing subunit B1</fullName>
        <shortName evidence="7">Katanin p80 subunit B1</shortName>
    </recommendedName>
    <alternativeName>
        <fullName evidence="7">p80 katanin</fullName>
    </alternativeName>
</protein>
<dbReference type="InterPro" id="IPR001680">
    <property type="entry name" value="WD40_rpt"/>
</dbReference>
<gene>
    <name evidence="7" type="primary">KATNB1</name>
</gene>
<name>A0A3Q3W283_MOLML</name>
<dbReference type="Pfam" id="PF00400">
    <property type="entry name" value="WD40"/>
    <property type="match status" value="6"/>
</dbReference>
<dbReference type="GO" id="GO:0008352">
    <property type="term" value="C:katanin complex"/>
    <property type="evidence" value="ECO:0007669"/>
    <property type="project" value="InterPro"/>
</dbReference>
<dbReference type="GO" id="GO:0051013">
    <property type="term" value="P:microtubule severing"/>
    <property type="evidence" value="ECO:0007669"/>
    <property type="project" value="UniProtKB-UniRule"/>
</dbReference>
<evidence type="ECO:0000256" key="3">
    <source>
        <dbReference type="ARBA" id="ARBA00022574"/>
    </source>
</evidence>
<dbReference type="InterPro" id="IPR015943">
    <property type="entry name" value="WD40/YVTN_repeat-like_dom_sf"/>
</dbReference>
<dbReference type="PANTHER" id="PTHR19845">
    <property type="entry name" value="KATANIN P80 SUBUNIT"/>
    <property type="match status" value="1"/>
</dbReference>
<accession>A0A3Q3W283</accession>
<dbReference type="GO" id="GO:0000922">
    <property type="term" value="C:spindle pole"/>
    <property type="evidence" value="ECO:0007669"/>
    <property type="project" value="UniProtKB-SubCell"/>
</dbReference>
<keyword evidence="5" id="KW-0677">Repeat</keyword>
<feature type="repeat" description="WD" evidence="8">
    <location>
        <begin position="133"/>
        <end position="174"/>
    </location>
</feature>
<dbReference type="PROSITE" id="PS50294">
    <property type="entry name" value="WD_REPEATS_REGION"/>
    <property type="match status" value="5"/>
</dbReference>
<evidence type="ECO:0000256" key="8">
    <source>
        <dbReference type="PROSITE-ProRule" id="PRU00221"/>
    </source>
</evidence>
<feature type="repeat" description="WD" evidence="8">
    <location>
        <begin position="8"/>
        <end position="50"/>
    </location>
</feature>
<evidence type="ECO:0000256" key="6">
    <source>
        <dbReference type="ARBA" id="ARBA00023212"/>
    </source>
</evidence>
<feature type="region of interest" description="Disordered" evidence="9">
    <location>
        <begin position="433"/>
        <end position="452"/>
    </location>
</feature>
<feature type="region of interest" description="Disordered" evidence="9">
    <location>
        <begin position="312"/>
        <end position="422"/>
    </location>
</feature>
<dbReference type="STRING" id="94237.ENSMMOP00000002514"/>
<feature type="repeat" description="WD" evidence="8">
    <location>
        <begin position="175"/>
        <end position="216"/>
    </location>
</feature>
<dbReference type="InterPro" id="IPR019775">
    <property type="entry name" value="WD40_repeat_CS"/>
</dbReference>
<dbReference type="GO" id="GO:0008017">
    <property type="term" value="F:microtubule binding"/>
    <property type="evidence" value="ECO:0007669"/>
    <property type="project" value="UniProtKB-UniRule"/>
</dbReference>
<comment type="function">
    <text evidence="7">Participates in a complex which severs microtubules in an ATP-dependent manner. May act to target the enzymatic subunit of this complex to sites of action such as the centrosome. Microtubule severing may promote rapid reorganization of cellular microtubule arrays and the release of microtubules from the centrosome following nucleation.</text>
</comment>
<feature type="repeat" description="WD" evidence="8">
    <location>
        <begin position="93"/>
        <end position="123"/>
    </location>
</feature>
<dbReference type="InterPro" id="IPR020472">
    <property type="entry name" value="WD40_PAC1"/>
</dbReference>
<dbReference type="GO" id="GO:0005737">
    <property type="term" value="C:cytoplasm"/>
    <property type="evidence" value="ECO:0007669"/>
    <property type="project" value="UniProtKB-SubCell"/>
</dbReference>
<feature type="compositionally biased region" description="Basic and acidic residues" evidence="9">
    <location>
        <begin position="342"/>
        <end position="359"/>
    </location>
</feature>
<feature type="compositionally biased region" description="Polar residues" evidence="9">
    <location>
        <begin position="408"/>
        <end position="420"/>
    </location>
</feature>
<dbReference type="AlphaFoldDB" id="A0A3Q3W283"/>
<reference evidence="11" key="1">
    <citation type="submission" date="2025-08" db="UniProtKB">
        <authorList>
            <consortium name="Ensembl"/>
        </authorList>
    </citation>
    <scope>IDENTIFICATION</scope>
</reference>
<dbReference type="InterPro" id="IPR036322">
    <property type="entry name" value="WD40_repeat_dom_sf"/>
</dbReference>
<keyword evidence="7" id="KW-0498">Mitosis</keyword>
<evidence type="ECO:0000256" key="9">
    <source>
        <dbReference type="SAM" id="MobiDB-lite"/>
    </source>
</evidence>
<dbReference type="Proteomes" id="UP000261620">
    <property type="component" value="Unplaced"/>
</dbReference>
<dbReference type="PROSITE" id="PS50082">
    <property type="entry name" value="WD_REPEATS_2"/>
    <property type="match status" value="5"/>
</dbReference>
<evidence type="ECO:0000256" key="4">
    <source>
        <dbReference type="ARBA" id="ARBA00022701"/>
    </source>
</evidence>
<reference evidence="11" key="2">
    <citation type="submission" date="2025-09" db="UniProtKB">
        <authorList>
            <consortium name="Ensembl"/>
        </authorList>
    </citation>
    <scope>IDENTIFICATION</scope>
</reference>
<dbReference type="GO" id="GO:0007019">
    <property type="term" value="P:microtubule depolymerization"/>
    <property type="evidence" value="ECO:0007669"/>
    <property type="project" value="TreeGrafter"/>
</dbReference>
<dbReference type="Gene3D" id="2.130.10.10">
    <property type="entry name" value="YVTN repeat-like/Quinoprotein amine dehydrogenase"/>
    <property type="match status" value="2"/>
</dbReference>
<dbReference type="FunFam" id="2.130.10.10:FF:001778">
    <property type="entry name" value="Katanin p80 WD40 repeat-containing subunit B1"/>
    <property type="match status" value="1"/>
</dbReference>
<evidence type="ECO:0000256" key="2">
    <source>
        <dbReference type="ARBA" id="ARBA00022490"/>
    </source>
</evidence>